<feature type="domain" description="F-box" evidence="1">
    <location>
        <begin position="40"/>
        <end position="82"/>
    </location>
</feature>
<protein>
    <recommendedName>
        <fullName evidence="1">F-box domain-containing protein</fullName>
    </recommendedName>
</protein>
<dbReference type="Pfam" id="PF12937">
    <property type="entry name" value="F-box-like"/>
    <property type="match status" value="1"/>
</dbReference>
<dbReference type="SUPFAM" id="SSF81383">
    <property type="entry name" value="F-box domain"/>
    <property type="match status" value="1"/>
</dbReference>
<proteinExistence type="predicted"/>
<dbReference type="InterPro" id="IPR036047">
    <property type="entry name" value="F-box-like_dom_sf"/>
</dbReference>
<dbReference type="AlphaFoldDB" id="A0A8H7BZV2"/>
<evidence type="ECO:0000259" key="1">
    <source>
        <dbReference type="Pfam" id="PF12937"/>
    </source>
</evidence>
<dbReference type="Proteomes" id="UP000629468">
    <property type="component" value="Unassembled WGS sequence"/>
</dbReference>
<evidence type="ECO:0000313" key="3">
    <source>
        <dbReference type="Proteomes" id="UP000629468"/>
    </source>
</evidence>
<gene>
    <name evidence="2" type="ORF">Agabi119p4_11473</name>
</gene>
<name>A0A8H7BZV2_AGABI</name>
<sequence length="627" mass="73440">MTKFVEAERQYTNMTYDLIPSAISRLELDDTPHWTLRVTPELLSDIFTWCIETNEEASFNVSQVCRRWRCIALSTPQLWRKLPFRKWFSDVTEECQFITFLSEDYLLRSGGMPITFSWHPWHRLAQDLFQVLLQHVERWGDVNLVAHDKLTIYISNLQDHLQSLYALKVTITNDSGSVSLQPFQSAPKLRCFTLIDRRTDTDAPVLVNGAPWNQVTHISLSLDTTHNFDYHSLSLFSNLTYLHIHWPRWTLIPEAIAREHLRKPLIFKSCRYLQLDFSLPRGVIHNAPFSNPLQNMYFPNLEYLYIDYDATSFTDPYTLTELESFIGRLKTRNTTPLKSFHWYRHCNYYANPTPAPPHVAATQSRTVFRLLPKTLSNLRVTLFPRFLLEKLFNVLTTEGTFLPGLKTLDLGIDVSVLISPGEFDWFCDKLKLMMATTKRQLHEFRIQLLLVSPIPRFPIPPWQIIFRLDGWKDILRDDVERNSGCSIGREEDEFMSGTDAESIWVKNLRRALLEFMRSDDVLSQHNRLRTNPLFRLETINRWLKLFKMNANSRRWTSLGHDGIVYVSPRSPLRESESWVYGVADDPSDAEDIRYIDNDRVPGVPCSWLDVRDLTMYFSPNIESLTTW</sequence>
<organism evidence="2 3">
    <name type="scientific">Agaricus bisporus var. burnettii</name>
    <dbReference type="NCBI Taxonomy" id="192524"/>
    <lineage>
        <taxon>Eukaryota</taxon>
        <taxon>Fungi</taxon>
        <taxon>Dikarya</taxon>
        <taxon>Basidiomycota</taxon>
        <taxon>Agaricomycotina</taxon>
        <taxon>Agaricomycetes</taxon>
        <taxon>Agaricomycetidae</taxon>
        <taxon>Agaricales</taxon>
        <taxon>Agaricineae</taxon>
        <taxon>Agaricaceae</taxon>
        <taxon>Agaricus</taxon>
    </lineage>
</organism>
<evidence type="ECO:0000313" key="2">
    <source>
        <dbReference type="EMBL" id="KAF7759778.1"/>
    </source>
</evidence>
<comment type="caution">
    <text evidence="2">The sequence shown here is derived from an EMBL/GenBank/DDBJ whole genome shotgun (WGS) entry which is preliminary data.</text>
</comment>
<reference evidence="2 3" key="1">
    <citation type="journal article" name="Sci. Rep.">
        <title>Telomere-to-telomere assembled and centromere annotated genomes of the two main subspecies of the button mushroom Agaricus bisporus reveal especially polymorphic chromosome ends.</title>
        <authorList>
            <person name="Sonnenberg A.S.M."/>
            <person name="Sedaghat-Telgerd N."/>
            <person name="Lavrijssen B."/>
            <person name="Ohm R.A."/>
            <person name="Hendrickx P.M."/>
            <person name="Scholtmeijer K."/>
            <person name="Baars J.J.P."/>
            <person name="van Peer A."/>
        </authorList>
    </citation>
    <scope>NUCLEOTIDE SEQUENCE [LARGE SCALE GENOMIC DNA]</scope>
    <source>
        <strain evidence="2 3">H119_p4</strain>
    </source>
</reference>
<dbReference type="Gene3D" id="1.20.1280.50">
    <property type="match status" value="1"/>
</dbReference>
<dbReference type="EMBL" id="JABXXO010000016">
    <property type="protein sequence ID" value="KAF7759778.1"/>
    <property type="molecule type" value="Genomic_DNA"/>
</dbReference>
<accession>A0A8H7BZV2</accession>
<dbReference type="InterPro" id="IPR001810">
    <property type="entry name" value="F-box_dom"/>
</dbReference>